<dbReference type="GO" id="GO:0016301">
    <property type="term" value="F:kinase activity"/>
    <property type="evidence" value="ECO:0007669"/>
    <property type="project" value="UniProtKB-KW"/>
</dbReference>
<dbReference type="PANTHER" id="PTHR10584">
    <property type="entry name" value="SUGAR KINASE"/>
    <property type="match status" value="1"/>
</dbReference>
<name>A0ABV4UYW3_9BACL</name>
<evidence type="ECO:0000313" key="4">
    <source>
        <dbReference type="EMBL" id="MFB0843000.1"/>
    </source>
</evidence>
<feature type="domain" description="Carbohydrate kinase PfkB" evidence="3">
    <location>
        <begin position="16"/>
        <end position="265"/>
    </location>
</feature>
<keyword evidence="1" id="KW-0808">Transferase</keyword>
<dbReference type="PROSITE" id="PS00584">
    <property type="entry name" value="PFKB_KINASES_2"/>
    <property type="match status" value="1"/>
</dbReference>
<protein>
    <submittedName>
        <fullName evidence="4">PfkB family carbohydrate kinase</fullName>
    </submittedName>
</protein>
<dbReference type="InterPro" id="IPR011611">
    <property type="entry name" value="PfkB_dom"/>
</dbReference>
<evidence type="ECO:0000259" key="3">
    <source>
        <dbReference type="Pfam" id="PF00294"/>
    </source>
</evidence>
<reference evidence="4 5" key="1">
    <citation type="submission" date="2024-09" db="EMBL/GenBank/DDBJ databases">
        <authorList>
            <person name="Makale K.P.P."/>
            <person name="Makhzoum A."/>
            <person name="Rantong G."/>
            <person name="Rahube T.O."/>
        </authorList>
    </citation>
    <scope>NUCLEOTIDE SEQUENCE [LARGE SCALE GENOMIC DNA]</scope>
    <source>
        <strain evidence="4 5">KM_D13</strain>
    </source>
</reference>
<dbReference type="Proteomes" id="UP001575622">
    <property type="component" value="Unassembled WGS sequence"/>
</dbReference>
<dbReference type="InterPro" id="IPR029056">
    <property type="entry name" value="Ribokinase-like"/>
</dbReference>
<sequence>MMKMIAIGDNVVDCYLDQQLYYPGGNAVNVAVNCKRNGFDECAYIGIFGNDKKAEHIRKSLDQEQVSYEFSRQVYAPSGSPGVQLVDGNRVFVGGPKNTAQHIVRLRLTPHDMEHISQFDVCHTSCYSNIEGELAQIKTACDISFDFSTNVGTDYLQRVCPHIKYAFFSGADLPDDQLDPLIEACHRLGVEIVGITLGGKGALFSRNGERYVQGVKPTEVVDTMGAGDSFIAGFLTAYIQHGGMESALDYAADCAAKTCTFYGAYGYPHPMERD</sequence>
<dbReference type="PANTHER" id="PTHR10584:SF166">
    <property type="entry name" value="RIBOKINASE"/>
    <property type="match status" value="1"/>
</dbReference>
<organism evidence="4 5">
    <name type="scientific">Paenibacillus oleatilyticus</name>
    <dbReference type="NCBI Taxonomy" id="2594886"/>
    <lineage>
        <taxon>Bacteria</taxon>
        <taxon>Bacillati</taxon>
        <taxon>Bacillota</taxon>
        <taxon>Bacilli</taxon>
        <taxon>Bacillales</taxon>
        <taxon>Paenibacillaceae</taxon>
        <taxon>Paenibacillus</taxon>
    </lineage>
</organism>
<comment type="caution">
    <text evidence="4">The sequence shown here is derived from an EMBL/GenBank/DDBJ whole genome shotgun (WGS) entry which is preliminary data.</text>
</comment>
<proteinExistence type="predicted"/>
<accession>A0ABV4UYW3</accession>
<dbReference type="InterPro" id="IPR002173">
    <property type="entry name" value="Carboh/pur_kinase_PfkB_CS"/>
</dbReference>
<keyword evidence="5" id="KW-1185">Reference proteome</keyword>
<dbReference type="RefSeq" id="WP_373951336.1">
    <property type="nucleotide sequence ID" value="NZ_JBHDLN010000005.1"/>
</dbReference>
<evidence type="ECO:0000256" key="2">
    <source>
        <dbReference type="ARBA" id="ARBA00022777"/>
    </source>
</evidence>
<dbReference type="EMBL" id="JBHDLN010000005">
    <property type="protein sequence ID" value="MFB0843000.1"/>
    <property type="molecule type" value="Genomic_DNA"/>
</dbReference>
<gene>
    <name evidence="4" type="ORF">ACEU3E_12530</name>
</gene>
<dbReference type="Pfam" id="PF00294">
    <property type="entry name" value="PfkB"/>
    <property type="match status" value="1"/>
</dbReference>
<dbReference type="Gene3D" id="3.40.1190.20">
    <property type="match status" value="1"/>
</dbReference>
<evidence type="ECO:0000313" key="5">
    <source>
        <dbReference type="Proteomes" id="UP001575622"/>
    </source>
</evidence>
<evidence type="ECO:0000256" key="1">
    <source>
        <dbReference type="ARBA" id="ARBA00022679"/>
    </source>
</evidence>
<keyword evidence="2 4" id="KW-0418">Kinase</keyword>
<dbReference type="SUPFAM" id="SSF53613">
    <property type="entry name" value="Ribokinase-like"/>
    <property type="match status" value="1"/>
</dbReference>